<comment type="caution">
    <text evidence="5">The sequence shown here is derived from an EMBL/GenBank/DDBJ whole genome shotgun (WGS) entry which is preliminary data.</text>
</comment>
<feature type="signal peptide" evidence="3">
    <location>
        <begin position="1"/>
        <end position="20"/>
    </location>
</feature>
<dbReference type="InterPro" id="IPR003614">
    <property type="entry name" value="Knottins"/>
</dbReference>
<reference evidence="5" key="1">
    <citation type="journal article" date="2017" name="Gigascience">
        <title>The first near-complete assembly of the hexaploid bread wheat genome, Triticum aestivum.</title>
        <authorList>
            <person name="Zimin A.V."/>
            <person name="Puiu D."/>
            <person name="Hall R."/>
            <person name="Kingan S."/>
            <person name="Clavijo B.J."/>
            <person name="Salzberg S.L."/>
        </authorList>
    </citation>
    <scope>NUCLEOTIDE SEQUENCE</scope>
    <source>
        <tissue evidence="5">Leaf</tissue>
    </source>
</reference>
<accession>A0A077RZK2</accession>
<dbReference type="EMBL" id="CM022218">
    <property type="protein sequence ID" value="KAF7032514.1"/>
    <property type="molecule type" value="Genomic_DNA"/>
</dbReference>
<protein>
    <recommendedName>
        <fullName evidence="4">Knottins-like domain-containing protein</fullName>
    </recommendedName>
</protein>
<keyword evidence="2" id="KW-1015">Disulfide bond</keyword>
<name>A0A077RZK2_WHEAT</name>
<dbReference type="Pfam" id="PF00304">
    <property type="entry name" value="Gamma-thionin"/>
    <property type="match status" value="1"/>
</dbReference>
<evidence type="ECO:0000256" key="3">
    <source>
        <dbReference type="SAM" id="SignalP"/>
    </source>
</evidence>
<evidence type="ECO:0000313" key="5">
    <source>
        <dbReference type="EMBL" id="KAF7032514.1"/>
    </source>
</evidence>
<dbReference type="PANTHER" id="PTHR33147:SF152">
    <property type="entry name" value="KNOTTIN SCORPION TOXIN-LIKE DOMAIN-CONTAINING PROTEIN"/>
    <property type="match status" value="1"/>
</dbReference>
<dbReference type="Gene3D" id="3.30.30.10">
    <property type="entry name" value="Knottin, scorpion toxin-like"/>
    <property type="match status" value="1"/>
</dbReference>
<dbReference type="Proteomes" id="UP000815260">
    <property type="component" value="Chromosome 3B"/>
</dbReference>
<dbReference type="InterPro" id="IPR036574">
    <property type="entry name" value="Scorpion_toxin-like_sf"/>
</dbReference>
<feature type="domain" description="Knottins-like" evidence="4">
    <location>
        <begin position="31"/>
        <end position="74"/>
    </location>
</feature>
<dbReference type="PaxDb" id="4565-Traes_3B_3B8F2A117.1"/>
<dbReference type="STRING" id="4565.W5CTA6"/>
<gene>
    <name evidence="5" type="ORF">CFC21_043675</name>
</gene>
<proteinExistence type="predicted"/>
<reference evidence="5" key="2">
    <citation type="submission" date="2020-03" db="EMBL/GenBank/DDBJ databases">
        <title>The second near-complete assembly of the hexaploid bread wheat (Triticum aestivum) genome.</title>
        <authorList>
            <person name="Zimin A.V."/>
            <person name="Puiu D."/>
            <person name="Shumante A."/>
            <person name="Alonge M."/>
            <person name="Salzberg S.L."/>
        </authorList>
    </citation>
    <scope>NUCLEOTIDE SEQUENCE</scope>
    <source>
        <tissue evidence="5">Leaf</tissue>
    </source>
</reference>
<evidence type="ECO:0000259" key="4">
    <source>
        <dbReference type="SMART" id="SM00505"/>
    </source>
</evidence>
<organism evidence="5">
    <name type="scientific">Triticum aestivum</name>
    <name type="common">Wheat</name>
    <dbReference type="NCBI Taxonomy" id="4565"/>
    <lineage>
        <taxon>Eukaryota</taxon>
        <taxon>Viridiplantae</taxon>
        <taxon>Streptophyta</taxon>
        <taxon>Embryophyta</taxon>
        <taxon>Tracheophyta</taxon>
        <taxon>Spermatophyta</taxon>
        <taxon>Magnoliopsida</taxon>
        <taxon>Liliopsida</taxon>
        <taxon>Poales</taxon>
        <taxon>Poaceae</taxon>
        <taxon>BOP clade</taxon>
        <taxon>Pooideae</taxon>
        <taxon>Triticodae</taxon>
        <taxon>Triticeae</taxon>
        <taxon>Triticinae</taxon>
        <taxon>Triticum</taxon>
    </lineage>
</organism>
<dbReference type="PRINTS" id="PR00288">
    <property type="entry name" value="PUROTHIONIN"/>
</dbReference>
<evidence type="ECO:0000256" key="2">
    <source>
        <dbReference type="ARBA" id="ARBA00023157"/>
    </source>
</evidence>
<feature type="chain" id="PRO_5045708657" description="Knottins-like domain-containing protein" evidence="3">
    <location>
        <begin position="21"/>
        <end position="74"/>
    </location>
</feature>
<dbReference type="PROSITE" id="PS00940">
    <property type="entry name" value="GAMMA_THIONIN"/>
    <property type="match status" value="1"/>
</dbReference>
<evidence type="ECO:0000256" key="1">
    <source>
        <dbReference type="ARBA" id="ARBA00022729"/>
    </source>
</evidence>
<keyword evidence="1 3" id="KW-0732">Signal</keyword>
<dbReference type="InterPro" id="IPR008176">
    <property type="entry name" value="Defensin_plant"/>
</dbReference>
<dbReference type="SUPFAM" id="SSF57095">
    <property type="entry name" value="Scorpion toxin-like"/>
    <property type="match status" value="1"/>
</dbReference>
<dbReference type="SMART" id="SM00505">
    <property type="entry name" value="Knot1"/>
    <property type="match status" value="1"/>
</dbReference>
<sequence length="74" mass="8122">MDLSMKVFVVVLLLLVATEDQGPVQVALARDCKSQSYKFKGMCVRDDNCASVCLTEGFPRGKCKGFACSCYKDC</sequence>
<dbReference type="PANTHER" id="PTHR33147">
    <property type="entry name" value="DEFENSIN-LIKE PROTEIN 1"/>
    <property type="match status" value="1"/>
</dbReference>
<dbReference type="OMA" id="FACSCHK"/>